<dbReference type="EMBL" id="JANPWB010000011">
    <property type="protein sequence ID" value="KAJ1127386.1"/>
    <property type="molecule type" value="Genomic_DNA"/>
</dbReference>
<organism evidence="2 3">
    <name type="scientific">Pleurodeles waltl</name>
    <name type="common">Iberian ribbed newt</name>
    <dbReference type="NCBI Taxonomy" id="8319"/>
    <lineage>
        <taxon>Eukaryota</taxon>
        <taxon>Metazoa</taxon>
        <taxon>Chordata</taxon>
        <taxon>Craniata</taxon>
        <taxon>Vertebrata</taxon>
        <taxon>Euteleostomi</taxon>
        <taxon>Amphibia</taxon>
        <taxon>Batrachia</taxon>
        <taxon>Caudata</taxon>
        <taxon>Salamandroidea</taxon>
        <taxon>Salamandridae</taxon>
        <taxon>Pleurodelinae</taxon>
        <taxon>Pleurodeles</taxon>
    </lineage>
</organism>
<feature type="region of interest" description="Disordered" evidence="1">
    <location>
        <begin position="63"/>
        <end position="90"/>
    </location>
</feature>
<feature type="compositionally biased region" description="Polar residues" evidence="1">
    <location>
        <begin position="71"/>
        <end position="83"/>
    </location>
</feature>
<name>A0AAV7PGE8_PLEWA</name>
<evidence type="ECO:0000313" key="3">
    <source>
        <dbReference type="Proteomes" id="UP001066276"/>
    </source>
</evidence>
<proteinExistence type="predicted"/>
<evidence type="ECO:0000256" key="1">
    <source>
        <dbReference type="SAM" id="MobiDB-lite"/>
    </source>
</evidence>
<feature type="compositionally biased region" description="Polar residues" evidence="1">
    <location>
        <begin position="1"/>
        <end position="24"/>
    </location>
</feature>
<feature type="region of interest" description="Disordered" evidence="1">
    <location>
        <begin position="1"/>
        <end position="49"/>
    </location>
</feature>
<protein>
    <submittedName>
        <fullName evidence="2">Uncharacterized protein</fullName>
    </submittedName>
</protein>
<keyword evidence="3" id="KW-1185">Reference proteome</keyword>
<sequence length="173" mass="17965">MSAGPQTPGNATGSRRRQASSCSSPRLEMGPFLLQSGGLPGPPTHRPATASLLDVPWGAAVSQAAPPLPNRQGQQLPGKQTHCSPRPQYPIAAHHTPASWLYRAVCDPSAPRGGREPPLETMGPPGAPLLLGSGQVAGCQDLCRISLGLLRGRGERTGITSSWPSCQATPCLI</sequence>
<gene>
    <name evidence="2" type="ORF">NDU88_005788</name>
</gene>
<dbReference type="AlphaFoldDB" id="A0AAV7PGE8"/>
<dbReference type="Proteomes" id="UP001066276">
    <property type="component" value="Chromosome 7"/>
</dbReference>
<evidence type="ECO:0000313" key="2">
    <source>
        <dbReference type="EMBL" id="KAJ1127386.1"/>
    </source>
</evidence>
<reference evidence="2" key="1">
    <citation type="journal article" date="2022" name="bioRxiv">
        <title>Sequencing and chromosome-scale assembly of the giantPleurodeles waltlgenome.</title>
        <authorList>
            <person name="Brown T."/>
            <person name="Elewa A."/>
            <person name="Iarovenko S."/>
            <person name="Subramanian E."/>
            <person name="Araus A.J."/>
            <person name="Petzold A."/>
            <person name="Susuki M."/>
            <person name="Suzuki K.-i.T."/>
            <person name="Hayashi T."/>
            <person name="Toyoda A."/>
            <person name="Oliveira C."/>
            <person name="Osipova E."/>
            <person name="Leigh N.D."/>
            <person name="Simon A."/>
            <person name="Yun M.H."/>
        </authorList>
    </citation>
    <scope>NUCLEOTIDE SEQUENCE</scope>
    <source>
        <strain evidence="2">20211129_DDA</strain>
        <tissue evidence="2">Liver</tissue>
    </source>
</reference>
<accession>A0AAV7PGE8</accession>
<comment type="caution">
    <text evidence="2">The sequence shown here is derived from an EMBL/GenBank/DDBJ whole genome shotgun (WGS) entry which is preliminary data.</text>
</comment>